<feature type="compositionally biased region" description="Acidic residues" evidence="5">
    <location>
        <begin position="156"/>
        <end position="174"/>
    </location>
</feature>
<dbReference type="GO" id="GO:0003682">
    <property type="term" value="F:chromatin binding"/>
    <property type="evidence" value="ECO:0007669"/>
    <property type="project" value="TreeGrafter"/>
</dbReference>
<dbReference type="GO" id="GO:0071821">
    <property type="term" value="C:FANCM-MHF complex"/>
    <property type="evidence" value="ECO:0007669"/>
    <property type="project" value="InterPro"/>
</dbReference>
<dbReference type="SUPFAM" id="SSF47113">
    <property type="entry name" value="Histone-fold"/>
    <property type="match status" value="1"/>
</dbReference>
<evidence type="ECO:0000256" key="2">
    <source>
        <dbReference type="ARBA" id="ARBA00022763"/>
    </source>
</evidence>
<keyword evidence="3" id="KW-0238">DNA-binding</keyword>
<sequence>MDGLAEELAEEAAEAEGPLRAALQYAVGEIVRAEAAAEGDDAVAPTGVTVACMAHMAFLFTKAAARDLQAFARHAKRSTVGCEDVKLMALRAPRQGTPNTALAALEQFEKENCSAPAKGRQRRKASTAAAVAAGGGGGKKRAKAADEAIDASVAAEPDDVNVDDDDDDNMFEPL</sequence>
<dbReference type="GO" id="GO:0003677">
    <property type="term" value="F:DNA binding"/>
    <property type="evidence" value="ECO:0007669"/>
    <property type="project" value="UniProtKB-KW"/>
</dbReference>
<evidence type="ECO:0000313" key="7">
    <source>
        <dbReference type="Proteomes" id="UP000664859"/>
    </source>
</evidence>
<dbReference type="Pfam" id="PF15630">
    <property type="entry name" value="CENP-S"/>
    <property type="match status" value="1"/>
</dbReference>
<dbReference type="CDD" id="cd22919">
    <property type="entry name" value="HFD_CENP-S"/>
    <property type="match status" value="1"/>
</dbReference>
<feature type="region of interest" description="Disordered" evidence="5">
    <location>
        <begin position="114"/>
        <end position="174"/>
    </location>
</feature>
<evidence type="ECO:0000256" key="5">
    <source>
        <dbReference type="SAM" id="MobiDB-lite"/>
    </source>
</evidence>
<dbReference type="GO" id="GO:0006281">
    <property type="term" value="P:DNA repair"/>
    <property type="evidence" value="ECO:0007669"/>
    <property type="project" value="UniProtKB-KW"/>
</dbReference>
<evidence type="ECO:0000256" key="3">
    <source>
        <dbReference type="ARBA" id="ARBA00023125"/>
    </source>
</evidence>
<evidence type="ECO:0000313" key="6">
    <source>
        <dbReference type="EMBL" id="KAG5187714.1"/>
    </source>
</evidence>
<keyword evidence="7" id="KW-1185">Reference proteome</keyword>
<dbReference type="AlphaFoldDB" id="A0A835ZCG1"/>
<dbReference type="OrthoDB" id="1872155at2759"/>
<comment type="caution">
    <text evidence="6">The sequence shown here is derived from an EMBL/GenBank/DDBJ whole genome shotgun (WGS) entry which is preliminary data.</text>
</comment>
<dbReference type="Gene3D" id="1.10.20.10">
    <property type="entry name" value="Histone, subunit A"/>
    <property type="match status" value="1"/>
</dbReference>
<name>A0A835ZCG1_9STRA</name>
<keyword evidence="2" id="KW-0227">DNA damage</keyword>
<protein>
    <submittedName>
        <fullName evidence="6">Kinetochore component CENP-S-domain-containing protein</fullName>
    </submittedName>
</protein>
<reference evidence="6" key="1">
    <citation type="submission" date="2021-02" db="EMBL/GenBank/DDBJ databases">
        <title>First Annotated Genome of the Yellow-green Alga Tribonema minus.</title>
        <authorList>
            <person name="Mahan K.M."/>
        </authorList>
    </citation>
    <scope>NUCLEOTIDE SEQUENCE</scope>
    <source>
        <strain evidence="6">UTEX B ZZ1240</strain>
    </source>
</reference>
<keyword evidence="4" id="KW-0234">DNA repair</keyword>
<dbReference type="InterPro" id="IPR029003">
    <property type="entry name" value="CENP-S/Mhf1"/>
</dbReference>
<proteinExistence type="inferred from homology"/>
<comment type="similarity">
    <text evidence="1">Belongs to the TAF9 family. CENP-S/MHF1 subfamily.</text>
</comment>
<dbReference type="PANTHER" id="PTHR22980:SF0">
    <property type="entry name" value="CENTROMERE PROTEIN S"/>
    <property type="match status" value="1"/>
</dbReference>
<evidence type="ECO:0000256" key="4">
    <source>
        <dbReference type="ARBA" id="ARBA00023204"/>
    </source>
</evidence>
<dbReference type="GO" id="GO:0000712">
    <property type="term" value="P:resolution of meiotic recombination intermediates"/>
    <property type="evidence" value="ECO:0007669"/>
    <property type="project" value="TreeGrafter"/>
</dbReference>
<gene>
    <name evidence="6" type="ORF">JKP88DRAFT_234979</name>
</gene>
<dbReference type="GO" id="GO:0046982">
    <property type="term" value="F:protein heterodimerization activity"/>
    <property type="evidence" value="ECO:0007669"/>
    <property type="project" value="InterPro"/>
</dbReference>
<dbReference type="PANTHER" id="PTHR22980">
    <property type="entry name" value="CORTISTATIN"/>
    <property type="match status" value="1"/>
</dbReference>
<accession>A0A835ZCG1</accession>
<dbReference type="Proteomes" id="UP000664859">
    <property type="component" value="Unassembled WGS sequence"/>
</dbReference>
<dbReference type="EMBL" id="JAFCMP010000084">
    <property type="protein sequence ID" value="KAG5187714.1"/>
    <property type="molecule type" value="Genomic_DNA"/>
</dbReference>
<dbReference type="InterPro" id="IPR009072">
    <property type="entry name" value="Histone-fold"/>
</dbReference>
<dbReference type="GO" id="GO:0031297">
    <property type="term" value="P:replication fork processing"/>
    <property type="evidence" value="ECO:0007669"/>
    <property type="project" value="TreeGrafter"/>
</dbReference>
<evidence type="ECO:0000256" key="1">
    <source>
        <dbReference type="ARBA" id="ARBA00006612"/>
    </source>
</evidence>
<organism evidence="6 7">
    <name type="scientific">Tribonema minus</name>
    <dbReference type="NCBI Taxonomy" id="303371"/>
    <lineage>
        <taxon>Eukaryota</taxon>
        <taxon>Sar</taxon>
        <taxon>Stramenopiles</taxon>
        <taxon>Ochrophyta</taxon>
        <taxon>PX clade</taxon>
        <taxon>Xanthophyceae</taxon>
        <taxon>Tribonematales</taxon>
        <taxon>Tribonemataceae</taxon>
        <taxon>Tribonema</taxon>
    </lineage>
</organism>